<dbReference type="RefSeq" id="WP_146380595.1">
    <property type="nucleotide sequence ID" value="NZ_VOEJ01000001.1"/>
</dbReference>
<dbReference type="NCBIfam" id="TIGR04131">
    <property type="entry name" value="Bac_Flav_CTERM"/>
    <property type="match status" value="1"/>
</dbReference>
<evidence type="ECO:0000313" key="4">
    <source>
        <dbReference type="Proteomes" id="UP000320042"/>
    </source>
</evidence>
<evidence type="ECO:0000259" key="2">
    <source>
        <dbReference type="PROSITE" id="PS50093"/>
    </source>
</evidence>
<dbReference type="SUPFAM" id="SSF49299">
    <property type="entry name" value="PKD domain"/>
    <property type="match status" value="3"/>
</dbReference>
<dbReference type="PANTHER" id="PTHR46534">
    <property type="entry name" value="IGGFC_BINDING DOMAIN-CONTAINING PROTEIN"/>
    <property type="match status" value="1"/>
</dbReference>
<name>A0A563UK96_9SPHI</name>
<evidence type="ECO:0000256" key="1">
    <source>
        <dbReference type="SAM" id="SignalP"/>
    </source>
</evidence>
<dbReference type="Pfam" id="PF18911">
    <property type="entry name" value="PKD_4"/>
    <property type="match status" value="3"/>
</dbReference>
<feature type="domain" description="PKD" evidence="2">
    <location>
        <begin position="573"/>
        <end position="640"/>
    </location>
</feature>
<feature type="domain" description="PKD" evidence="2">
    <location>
        <begin position="654"/>
        <end position="725"/>
    </location>
</feature>
<dbReference type="InterPro" id="IPR013783">
    <property type="entry name" value="Ig-like_fold"/>
</dbReference>
<dbReference type="InterPro" id="IPR035986">
    <property type="entry name" value="PKD_dom_sf"/>
</dbReference>
<dbReference type="InterPro" id="IPR026341">
    <property type="entry name" value="T9SS_type_B"/>
</dbReference>
<dbReference type="Pfam" id="PF17517">
    <property type="entry name" value="IgGFc_binding"/>
    <property type="match status" value="1"/>
</dbReference>
<dbReference type="InterPro" id="IPR000601">
    <property type="entry name" value="PKD_dom"/>
</dbReference>
<dbReference type="EMBL" id="VOEJ01000001">
    <property type="protein sequence ID" value="TWR31698.1"/>
    <property type="molecule type" value="Genomic_DNA"/>
</dbReference>
<protein>
    <submittedName>
        <fullName evidence="3">PKD domain-containing protein</fullName>
    </submittedName>
</protein>
<reference evidence="3 4" key="1">
    <citation type="submission" date="2019-07" db="EMBL/GenBank/DDBJ databases">
        <authorList>
            <person name="Kim J."/>
        </authorList>
    </citation>
    <scope>NUCLEOTIDE SEQUENCE [LARGE SCALE GENOMIC DNA]</scope>
    <source>
        <strain evidence="4">dk17</strain>
    </source>
</reference>
<keyword evidence="1" id="KW-0732">Signal</keyword>
<proteinExistence type="predicted"/>
<sequence length="1174" mass="126646">MPCYPFSVNLNFKAFAVLALLLALMCSRGHGQTNQGKEFWTAYMSHQEDTQESQMSLYITGDQNTTGTVEVADGSFTIPFNVTARQVTVVTVPHSAFIKQGGKYLKGVHITAKRNIAVYAHIFAQSVSGATLLLPVNALGRDYKSINFTQKSNARQPSYSTLMVVATEDNTTVEITPTADLISPAANASFVPFTVVLKKGEVFQGLSQKDLTGSRVRSVASATGECKKIAVYSGSTKIGIGCSEGANLDNFFSSDNLFQQVYPTSSWGKNYVTVPLKNRSYDICRIVFSEPNTIVKINGFELNAASTANSTYYEFNSSIVNVITADKPVQVAQYAVTQGKNEFDCSIDASDIGDPEMIYLNPLEQTIDHVTLYSSPNAYIVSSYINVVIPTSAVSTFLLDGTSVSSAFKTVDGNPAYSYAQLNVAAGTHYVNAAKGFNAIAYGFGQRESYGYSAGTNLQNLNQKIEFVDVQNGSIKVGGCADVEYKLKLTLPYQPNQIRWVFSDGSPSFTDAAPVAKSVSVKDGQSLYTFEFYKSVKYAPGDYTVIANVVNPQGNDCGTESAIEFDFNISAFPQVVFTADNTCLNEQTQFTDVTDQTNNTIKSWHWDFGDGQSSNDKDPIHPFLTAGSYTVTLTVINENGCSSFTSKQYKILPKPAASFLVTTPACVNTPLTFTDQSVSEGVLKQWIWEFGDGAVETRTNNQSFTHTYIAAGTYQVKLTLVTESGCTALKQQQIVIGLKPIVDFALPDVCIADAFAQFTNKSALDSSANGLTYLWNFGDNASAPGLNTSTEANPKHRYAAAGVYTVSLTVTSAGGCPQTLSKQFTVNGSVPKARFTVVDPNNLCSAAEVVIKDASTVDFGRITRIILYYDYGNQPQIFETFANTNIPTDGVYKHLYPVSTSTKIYKIRMAAFSGGVCESIYEQDITVKGNPVASIVPVPPMCYNDPPVPLTGIHDGYNGTGTFSGPGVTANGFFDPKLAGIGNFTVSYQFIAANGCDVVAQQVITVNALPVVNAGANFTMLEGGQAVLPAVASGTGLKYKWTPSTGLDHDDVLNPVISPVEDITYTLTVTNSYGCSVSDAIFVAVLKKPIVVNTFTPNGDGVNDLWNIRYLDSYPGSTVEIFSRAGQKVYSSVGYAHPWDGKLNGSELPAGTYYYIINPKNGRQVIAGNVTIIR</sequence>
<evidence type="ECO:0000313" key="3">
    <source>
        <dbReference type="EMBL" id="TWR31698.1"/>
    </source>
</evidence>
<dbReference type="CDD" id="cd00146">
    <property type="entry name" value="PKD"/>
    <property type="match status" value="3"/>
</dbReference>
<dbReference type="SMART" id="SM00089">
    <property type="entry name" value="PKD"/>
    <property type="match status" value="4"/>
</dbReference>
<dbReference type="PROSITE" id="PS50093">
    <property type="entry name" value="PKD"/>
    <property type="match status" value="3"/>
</dbReference>
<feature type="domain" description="PKD" evidence="2">
    <location>
        <begin position="765"/>
        <end position="826"/>
    </location>
</feature>
<gene>
    <name evidence="3" type="ORF">FPZ43_04285</name>
</gene>
<organism evidence="3 4">
    <name type="scientific">Mucilaginibacter pallidiroseus</name>
    <dbReference type="NCBI Taxonomy" id="2599295"/>
    <lineage>
        <taxon>Bacteria</taxon>
        <taxon>Pseudomonadati</taxon>
        <taxon>Bacteroidota</taxon>
        <taxon>Sphingobacteriia</taxon>
        <taxon>Sphingobacteriales</taxon>
        <taxon>Sphingobacteriaceae</taxon>
        <taxon>Mucilaginibacter</taxon>
    </lineage>
</organism>
<dbReference type="Proteomes" id="UP000320042">
    <property type="component" value="Unassembled WGS sequence"/>
</dbReference>
<dbReference type="InterPro" id="IPR035234">
    <property type="entry name" value="IgGFc-bd_N"/>
</dbReference>
<feature type="chain" id="PRO_5021925551" evidence="1">
    <location>
        <begin position="32"/>
        <end position="1174"/>
    </location>
</feature>
<feature type="signal peptide" evidence="1">
    <location>
        <begin position="1"/>
        <end position="31"/>
    </location>
</feature>
<dbReference type="OrthoDB" id="7794186at2"/>
<dbReference type="Gene3D" id="2.60.40.10">
    <property type="entry name" value="Immunoglobulins"/>
    <property type="match status" value="3"/>
</dbReference>
<dbReference type="Pfam" id="PF13585">
    <property type="entry name" value="CHU_C"/>
    <property type="match status" value="1"/>
</dbReference>
<keyword evidence="4" id="KW-1185">Reference proteome</keyword>
<comment type="caution">
    <text evidence="3">The sequence shown here is derived from an EMBL/GenBank/DDBJ whole genome shotgun (WGS) entry which is preliminary data.</text>
</comment>
<accession>A0A563UK96</accession>
<dbReference type="AlphaFoldDB" id="A0A563UK96"/>
<dbReference type="InterPro" id="IPR022409">
    <property type="entry name" value="PKD/Chitinase_dom"/>
</dbReference>
<dbReference type="PANTHER" id="PTHR46534:SF1">
    <property type="entry name" value="IGGFC-BINDING PROTEIN N-TERMINAL DOMAIN-CONTAINING PROTEIN"/>
    <property type="match status" value="1"/>
</dbReference>